<dbReference type="Gene3D" id="3.40.50.300">
    <property type="entry name" value="P-loop containing nucleotide triphosphate hydrolases"/>
    <property type="match status" value="1"/>
</dbReference>
<dbReference type="PANTHER" id="PTHR34301:SF8">
    <property type="entry name" value="ATPASE DOMAIN-CONTAINING PROTEIN"/>
    <property type="match status" value="1"/>
</dbReference>
<dbReference type="PANTHER" id="PTHR34301">
    <property type="entry name" value="DNA-BINDING PROTEIN-RELATED"/>
    <property type="match status" value="1"/>
</dbReference>
<proteinExistence type="predicted"/>
<dbReference type="RefSeq" id="WP_052338642.1">
    <property type="nucleotide sequence ID" value="NZ_LR812491.1"/>
</dbReference>
<feature type="domain" description="AAA" evidence="1">
    <location>
        <begin position="162"/>
        <end position="245"/>
    </location>
</feature>
<dbReference type="Proteomes" id="UP000196521">
    <property type="component" value="Unassembled WGS sequence"/>
</dbReference>
<name>A0A6J7ZJY0_PLARU</name>
<gene>
    <name evidence="2" type="ORF">PLAN_150027</name>
</gene>
<organism evidence="2 3">
    <name type="scientific">Planktothrix rubescens CCAP 1459/22</name>
    <dbReference type="NCBI Taxonomy" id="329571"/>
    <lineage>
        <taxon>Bacteria</taxon>
        <taxon>Bacillati</taxon>
        <taxon>Cyanobacteriota</taxon>
        <taxon>Cyanophyceae</taxon>
        <taxon>Oscillatoriophycideae</taxon>
        <taxon>Oscillatoriales</taxon>
        <taxon>Microcoleaceae</taxon>
        <taxon>Planktothrix</taxon>
    </lineage>
</organism>
<dbReference type="Pfam" id="PF13173">
    <property type="entry name" value="AAA_14"/>
    <property type="match status" value="1"/>
</dbReference>
<dbReference type="InterPro" id="IPR027417">
    <property type="entry name" value="P-loop_NTPase"/>
</dbReference>
<dbReference type="SUPFAM" id="SSF52540">
    <property type="entry name" value="P-loop containing nucleoside triphosphate hydrolases"/>
    <property type="match status" value="1"/>
</dbReference>
<comment type="caution">
    <text evidence="2">The sequence shown here is derived from an EMBL/GenBank/DDBJ whole genome shotgun (WGS) entry which is preliminary data.</text>
</comment>
<dbReference type="EMBL" id="CZCZ02000010">
    <property type="protein sequence ID" value="CAC5341910.1"/>
    <property type="molecule type" value="Genomic_DNA"/>
</dbReference>
<accession>A0A6J7ZJY0</accession>
<protein>
    <recommendedName>
        <fullName evidence="1">AAA domain-containing protein</fullName>
    </recommendedName>
</protein>
<evidence type="ECO:0000259" key="1">
    <source>
        <dbReference type="Pfam" id="PF13173"/>
    </source>
</evidence>
<reference evidence="2" key="1">
    <citation type="submission" date="2020-05" db="EMBL/GenBank/DDBJ databases">
        <authorList>
            <consortium name="Genoscope - CEA"/>
            <person name="William W."/>
        </authorList>
    </citation>
    <scope>NUCLEOTIDE SEQUENCE [LARGE SCALE GENOMIC DNA]</scope>
    <source>
        <strain evidence="2">PCC 7821</strain>
    </source>
</reference>
<sequence length="369" mass="43162">MTNDNNKRENAHPITVSPELYGQLCQAFDQRYKQEDKERFNRQQFINDWFQKLPDIQQPPPTHQTVYNFLKENKPRECWLIDGLCQLLLEKTFDKTTENQEQLPIVEITIETAIFKPVIQPNPGFINNPFQPLNGCVDESHLFFGRTQEIKRIFETLNSGSSVAIIGERQIGKSSLLIEISRQAQTQLFQPRKPFYLNLQDIHDEDDFYQSLCDHVGIEFCKGYRFSRNLQNHRLLLILDEVEKMTWDGFTNNIRGQLRGLAEGMNAPLRLIVGACTSLDQLFPDSQDIWMTSPFTGICIEYKLNRWDEQTICNFIKSRLNSPLLKPEYKTITFTEDEIIELINNSQGHPQKLMALSYQTFNRYLEELP</sequence>
<dbReference type="InterPro" id="IPR041682">
    <property type="entry name" value="AAA_14"/>
</dbReference>
<evidence type="ECO:0000313" key="3">
    <source>
        <dbReference type="Proteomes" id="UP000196521"/>
    </source>
</evidence>
<keyword evidence="3" id="KW-1185">Reference proteome</keyword>
<evidence type="ECO:0000313" key="2">
    <source>
        <dbReference type="EMBL" id="CAC5341910.1"/>
    </source>
</evidence>
<dbReference type="AlphaFoldDB" id="A0A6J7ZJY0"/>